<proteinExistence type="predicted"/>
<dbReference type="EMBL" id="JACHVB010000021">
    <property type="protein sequence ID" value="MBC2594393.1"/>
    <property type="molecule type" value="Genomic_DNA"/>
</dbReference>
<dbReference type="Proteomes" id="UP000546464">
    <property type="component" value="Unassembled WGS sequence"/>
</dbReference>
<evidence type="ECO:0000313" key="2">
    <source>
        <dbReference type="Proteomes" id="UP000546464"/>
    </source>
</evidence>
<keyword evidence="2" id="KW-1185">Reference proteome</keyword>
<dbReference type="RefSeq" id="WP_185675377.1">
    <property type="nucleotide sequence ID" value="NZ_JACHVB010000021.1"/>
</dbReference>
<accession>A0A842HD26</accession>
<sequence>MSVTAIKEVHSHGNSDVSIFSKTQFTVEFTQEEADGIRRIAKLTSIPEETIIRFSLRDSLGFNQYEGFSQEDVFNAMANCMEDGRITHERSRLEATY</sequence>
<reference evidence="1 2" key="1">
    <citation type="submission" date="2020-07" db="EMBL/GenBank/DDBJ databases">
        <authorList>
            <person name="Feng X."/>
        </authorList>
    </citation>
    <scope>NUCLEOTIDE SEQUENCE [LARGE SCALE GENOMIC DNA]</scope>
    <source>
        <strain evidence="1 2">JCM31066</strain>
    </source>
</reference>
<evidence type="ECO:0000313" key="1">
    <source>
        <dbReference type="EMBL" id="MBC2594393.1"/>
    </source>
</evidence>
<comment type="caution">
    <text evidence="1">The sequence shown here is derived from an EMBL/GenBank/DDBJ whole genome shotgun (WGS) entry which is preliminary data.</text>
</comment>
<protein>
    <submittedName>
        <fullName evidence="1">Uncharacterized protein</fullName>
    </submittedName>
</protein>
<organism evidence="1 2">
    <name type="scientific">Ruficoccus amylovorans</name>
    <dbReference type="NCBI Taxonomy" id="1804625"/>
    <lineage>
        <taxon>Bacteria</taxon>
        <taxon>Pseudomonadati</taxon>
        <taxon>Verrucomicrobiota</taxon>
        <taxon>Opitutia</taxon>
        <taxon>Puniceicoccales</taxon>
        <taxon>Cerasicoccaceae</taxon>
        <taxon>Ruficoccus</taxon>
    </lineage>
</organism>
<name>A0A842HD26_9BACT</name>
<dbReference type="AlphaFoldDB" id="A0A842HD26"/>
<gene>
    <name evidence="1" type="ORF">H5P28_09005</name>
</gene>